<accession>A0A919RJW2</accession>
<gene>
    <name evidence="7" type="primary">hcaD_1</name>
    <name evidence="7" type="ORF">Ssi02_54310</name>
</gene>
<keyword evidence="4" id="KW-0560">Oxidoreductase</keyword>
<sequence>MTVIAVVGTGLAGIRAAETLRAEGHDGRLIFIGEEPGRPYDRPPLSKQVLLGETADLALLDERGEAELAAEWRTGTRVTAFDPHNRTVRLGDGDRLNVDGLVIATGVRPRTLSCDLPESGVHTLRTLADATALRDDLAGGGRIAVVGGGFIGCEVASAARSLGHDVTVVEAGDTPLRAALGEPAARLLARRHIDSGVHLVTGAGVHAVTGGRRVTGLVLADGRVLPADTVVVGIGAAPDLTWLAGSGVACADGVLTDQWGRTNVPGVVAAGDVAAYACRTGRKRVEHWTNARDMPVVAARALLADLRGEDTTALPVHDPLPYIWSDQYGSRLQFAGRPGPGDRFTVVEGEPDGPFVAVYEHSGLVTAVLGVDSPRSFTRLRAGLRRTWAS</sequence>
<dbReference type="InterPro" id="IPR050446">
    <property type="entry name" value="FAD-oxidoreductase/Apoptosis"/>
</dbReference>
<comment type="caution">
    <text evidence="7">The sequence shown here is derived from an EMBL/GenBank/DDBJ whole genome shotgun (WGS) entry which is preliminary data.</text>
</comment>
<dbReference type="Gene3D" id="3.50.50.60">
    <property type="entry name" value="FAD/NAD(P)-binding domain"/>
    <property type="match status" value="2"/>
</dbReference>
<dbReference type="Pfam" id="PF07992">
    <property type="entry name" value="Pyr_redox_2"/>
    <property type="match status" value="1"/>
</dbReference>
<keyword evidence="2" id="KW-0285">Flavoprotein</keyword>
<keyword evidence="3" id="KW-0274">FAD</keyword>
<proteinExistence type="predicted"/>
<feature type="domain" description="FAD/NAD(P)-binding" evidence="5">
    <location>
        <begin position="4"/>
        <end position="293"/>
    </location>
</feature>
<dbReference type="PANTHER" id="PTHR43557">
    <property type="entry name" value="APOPTOSIS-INDUCING FACTOR 1"/>
    <property type="match status" value="1"/>
</dbReference>
<dbReference type="AlphaFoldDB" id="A0A919RJW2"/>
<evidence type="ECO:0000259" key="6">
    <source>
        <dbReference type="Pfam" id="PF14759"/>
    </source>
</evidence>
<evidence type="ECO:0000256" key="3">
    <source>
        <dbReference type="ARBA" id="ARBA00022827"/>
    </source>
</evidence>
<comment type="cofactor">
    <cofactor evidence="1">
        <name>FAD</name>
        <dbReference type="ChEBI" id="CHEBI:57692"/>
    </cofactor>
</comment>
<protein>
    <submittedName>
        <fullName evidence="7">Pyridine nucleotide-disulfide oxidoreductase</fullName>
    </submittedName>
</protein>
<dbReference type="PRINTS" id="PR00411">
    <property type="entry name" value="PNDRDTASEI"/>
</dbReference>
<dbReference type="SUPFAM" id="SSF51905">
    <property type="entry name" value="FAD/NAD(P)-binding domain"/>
    <property type="match status" value="2"/>
</dbReference>
<keyword evidence="8" id="KW-1185">Reference proteome</keyword>
<reference evidence="7" key="1">
    <citation type="submission" date="2021-01" db="EMBL/GenBank/DDBJ databases">
        <title>Whole genome shotgun sequence of Sinosporangium siamense NBRC 109515.</title>
        <authorList>
            <person name="Komaki H."/>
            <person name="Tamura T."/>
        </authorList>
    </citation>
    <scope>NUCLEOTIDE SEQUENCE</scope>
    <source>
        <strain evidence="7">NBRC 109515</strain>
    </source>
</reference>
<dbReference type="Proteomes" id="UP000606172">
    <property type="component" value="Unassembled WGS sequence"/>
</dbReference>
<dbReference type="PRINTS" id="PR00368">
    <property type="entry name" value="FADPNR"/>
</dbReference>
<name>A0A919RJW2_9ACTN</name>
<dbReference type="PANTHER" id="PTHR43557:SF2">
    <property type="entry name" value="RIESKE DOMAIN-CONTAINING PROTEIN-RELATED"/>
    <property type="match status" value="1"/>
</dbReference>
<dbReference type="GO" id="GO:0016651">
    <property type="term" value="F:oxidoreductase activity, acting on NAD(P)H"/>
    <property type="evidence" value="ECO:0007669"/>
    <property type="project" value="TreeGrafter"/>
</dbReference>
<evidence type="ECO:0000313" key="7">
    <source>
        <dbReference type="EMBL" id="GII95200.1"/>
    </source>
</evidence>
<dbReference type="InterPro" id="IPR023753">
    <property type="entry name" value="FAD/NAD-binding_dom"/>
</dbReference>
<dbReference type="Pfam" id="PF14759">
    <property type="entry name" value="Reductase_C"/>
    <property type="match status" value="1"/>
</dbReference>
<dbReference type="InterPro" id="IPR036188">
    <property type="entry name" value="FAD/NAD-bd_sf"/>
</dbReference>
<feature type="domain" description="Reductase C-terminal" evidence="6">
    <location>
        <begin position="322"/>
        <end position="382"/>
    </location>
</feature>
<organism evidence="7 8">
    <name type="scientific">Sinosporangium siamense</name>
    <dbReference type="NCBI Taxonomy" id="1367973"/>
    <lineage>
        <taxon>Bacteria</taxon>
        <taxon>Bacillati</taxon>
        <taxon>Actinomycetota</taxon>
        <taxon>Actinomycetes</taxon>
        <taxon>Streptosporangiales</taxon>
        <taxon>Streptosporangiaceae</taxon>
        <taxon>Sinosporangium</taxon>
    </lineage>
</organism>
<dbReference type="InterPro" id="IPR028202">
    <property type="entry name" value="Reductase_C"/>
</dbReference>
<evidence type="ECO:0000256" key="4">
    <source>
        <dbReference type="ARBA" id="ARBA00023002"/>
    </source>
</evidence>
<evidence type="ECO:0000313" key="8">
    <source>
        <dbReference type="Proteomes" id="UP000606172"/>
    </source>
</evidence>
<dbReference type="EMBL" id="BOOW01000034">
    <property type="protein sequence ID" value="GII95200.1"/>
    <property type="molecule type" value="Genomic_DNA"/>
</dbReference>
<dbReference type="GO" id="GO:0005737">
    <property type="term" value="C:cytoplasm"/>
    <property type="evidence" value="ECO:0007669"/>
    <property type="project" value="TreeGrafter"/>
</dbReference>
<dbReference type="Gene3D" id="3.30.390.30">
    <property type="match status" value="1"/>
</dbReference>
<dbReference type="InterPro" id="IPR016156">
    <property type="entry name" value="FAD/NAD-linked_Rdtase_dimer_sf"/>
</dbReference>
<evidence type="ECO:0000256" key="1">
    <source>
        <dbReference type="ARBA" id="ARBA00001974"/>
    </source>
</evidence>
<evidence type="ECO:0000259" key="5">
    <source>
        <dbReference type="Pfam" id="PF07992"/>
    </source>
</evidence>
<evidence type="ECO:0000256" key="2">
    <source>
        <dbReference type="ARBA" id="ARBA00022630"/>
    </source>
</evidence>
<dbReference type="RefSeq" id="WP_204030283.1">
    <property type="nucleotide sequence ID" value="NZ_BOOW01000034.1"/>
</dbReference>
<dbReference type="SUPFAM" id="SSF55424">
    <property type="entry name" value="FAD/NAD-linked reductases, dimerisation (C-terminal) domain"/>
    <property type="match status" value="1"/>
</dbReference>